<proteinExistence type="predicted"/>
<protein>
    <submittedName>
        <fullName evidence="2">Uncharacterized protein</fullName>
    </submittedName>
</protein>
<feature type="compositionally biased region" description="Polar residues" evidence="1">
    <location>
        <begin position="78"/>
        <end position="88"/>
    </location>
</feature>
<feature type="region of interest" description="Disordered" evidence="1">
    <location>
        <begin position="66"/>
        <end position="88"/>
    </location>
</feature>
<sequence length="88" mass="9630">MRLLATQVLWRGGWGVLQRGSLAHFHGHAAQSQPAVPTLRSSSSSSQCVRAAPYWSACSRRLSTFSLRQAPPHRTAGTRHQQPSSLPL</sequence>
<accession>A0A2I0B6N4</accession>
<reference evidence="2 3" key="1">
    <citation type="journal article" date="2017" name="Nature">
        <title>The Apostasia genome and the evolution of orchids.</title>
        <authorList>
            <person name="Zhang G.Q."/>
            <person name="Liu K.W."/>
            <person name="Li Z."/>
            <person name="Lohaus R."/>
            <person name="Hsiao Y.Y."/>
            <person name="Niu S.C."/>
            <person name="Wang J.Y."/>
            <person name="Lin Y.C."/>
            <person name="Xu Q."/>
            <person name="Chen L.J."/>
            <person name="Yoshida K."/>
            <person name="Fujiwara S."/>
            <person name="Wang Z.W."/>
            <person name="Zhang Y.Q."/>
            <person name="Mitsuda N."/>
            <person name="Wang M."/>
            <person name="Liu G.H."/>
            <person name="Pecoraro L."/>
            <person name="Huang H.X."/>
            <person name="Xiao X.J."/>
            <person name="Lin M."/>
            <person name="Wu X.Y."/>
            <person name="Wu W.L."/>
            <person name="Chen Y.Y."/>
            <person name="Chang S.B."/>
            <person name="Sakamoto S."/>
            <person name="Ohme-Takagi M."/>
            <person name="Yagi M."/>
            <person name="Zeng S.J."/>
            <person name="Shen C.Y."/>
            <person name="Yeh C.M."/>
            <person name="Luo Y.B."/>
            <person name="Tsai W.C."/>
            <person name="Van de Peer Y."/>
            <person name="Liu Z.J."/>
        </authorList>
    </citation>
    <scope>NUCLEOTIDE SEQUENCE [LARGE SCALE GENOMIC DNA]</scope>
    <source>
        <strain evidence="3">cv. Shenzhen</strain>
        <tissue evidence="2">Stem</tissue>
    </source>
</reference>
<evidence type="ECO:0000313" key="3">
    <source>
        <dbReference type="Proteomes" id="UP000236161"/>
    </source>
</evidence>
<evidence type="ECO:0000313" key="2">
    <source>
        <dbReference type="EMBL" id="PKA63453.1"/>
    </source>
</evidence>
<dbReference type="EMBL" id="KZ451908">
    <property type="protein sequence ID" value="PKA63453.1"/>
    <property type="molecule type" value="Genomic_DNA"/>
</dbReference>
<organism evidence="2 3">
    <name type="scientific">Apostasia shenzhenica</name>
    <dbReference type="NCBI Taxonomy" id="1088818"/>
    <lineage>
        <taxon>Eukaryota</taxon>
        <taxon>Viridiplantae</taxon>
        <taxon>Streptophyta</taxon>
        <taxon>Embryophyta</taxon>
        <taxon>Tracheophyta</taxon>
        <taxon>Spermatophyta</taxon>
        <taxon>Magnoliopsida</taxon>
        <taxon>Liliopsida</taxon>
        <taxon>Asparagales</taxon>
        <taxon>Orchidaceae</taxon>
        <taxon>Apostasioideae</taxon>
        <taxon>Apostasia</taxon>
    </lineage>
</organism>
<dbReference type="Proteomes" id="UP000236161">
    <property type="component" value="Unassembled WGS sequence"/>
</dbReference>
<name>A0A2I0B6N4_9ASPA</name>
<evidence type="ECO:0000256" key="1">
    <source>
        <dbReference type="SAM" id="MobiDB-lite"/>
    </source>
</evidence>
<keyword evidence="3" id="KW-1185">Reference proteome</keyword>
<gene>
    <name evidence="2" type="ORF">AXF42_Ash005348</name>
</gene>
<dbReference type="AlphaFoldDB" id="A0A2I0B6N4"/>